<dbReference type="InterPro" id="IPR008278">
    <property type="entry name" value="4-PPantetheinyl_Trfase_dom"/>
</dbReference>
<evidence type="ECO:0000313" key="4">
    <source>
        <dbReference type="EMBL" id="RPH30002.1"/>
    </source>
</evidence>
<accession>A0A3N5EFK6</accession>
<dbReference type="GO" id="GO:0008897">
    <property type="term" value="F:holo-[acyl-carrier-protein] synthase activity"/>
    <property type="evidence" value="ECO:0007669"/>
    <property type="project" value="InterPro"/>
</dbReference>
<reference evidence="4 5" key="1">
    <citation type="submission" date="2018-11" db="EMBL/GenBank/DDBJ databases">
        <title>Draft genome sequence of Buttiauxella warmboldiae CCUG 35512.</title>
        <authorList>
            <person name="Salva-Serra F."/>
            <person name="Marathe N."/>
            <person name="Moore E."/>
            <person name="Svensson L."/>
            <person name="Engstrom-Jakobsson H."/>
        </authorList>
    </citation>
    <scope>NUCLEOTIDE SEQUENCE [LARGE SCALE GENOMIC DNA]</scope>
    <source>
        <strain evidence="4 5">CCUG 35512</strain>
    </source>
</reference>
<feature type="domain" description="4'-phosphopantetheinyl transferase" evidence="3">
    <location>
        <begin position="96"/>
        <end position="157"/>
    </location>
</feature>
<dbReference type="GO" id="GO:0000287">
    <property type="term" value="F:magnesium ion binding"/>
    <property type="evidence" value="ECO:0007669"/>
    <property type="project" value="InterPro"/>
</dbReference>
<dbReference type="OrthoDB" id="9808281at2"/>
<evidence type="ECO:0000259" key="3">
    <source>
        <dbReference type="Pfam" id="PF01648"/>
    </source>
</evidence>
<gene>
    <name evidence="4" type="ORF">EHN07_03985</name>
</gene>
<name>A0A3N5EFK6_9ENTR</name>
<sequence>MVANGYRLAFAEAACLASEELATRWLTPELLQQAPAGRRRNDWIAARVLLAQLLDNGPLPCLEKTAQGKPWHPALPAFNISNSGSGVAVLVGDGNVGCDLEQIRPRARFMAIARHSFAAHLCEWLAALPQCEQIPQFWRLWTAHEAVLKQRGGTVWQMSQLDLPLHTLCPPDRYLQHVTVGDWLIACCGEQPFAPGFTPVPSVAAVSGPHQR</sequence>
<proteinExistence type="inferred from homology"/>
<dbReference type="PANTHER" id="PTHR12215">
    <property type="entry name" value="PHOSPHOPANTETHEINE TRANSFERASE"/>
    <property type="match status" value="1"/>
</dbReference>
<dbReference type="Proteomes" id="UP000268615">
    <property type="component" value="Unassembled WGS sequence"/>
</dbReference>
<evidence type="ECO:0000256" key="1">
    <source>
        <dbReference type="ARBA" id="ARBA00010990"/>
    </source>
</evidence>
<evidence type="ECO:0000313" key="5">
    <source>
        <dbReference type="Proteomes" id="UP000268615"/>
    </source>
</evidence>
<dbReference type="RefSeq" id="WP_124022903.1">
    <property type="nucleotide sequence ID" value="NZ_RPOH01000011.1"/>
</dbReference>
<organism evidence="4 5">
    <name type="scientific">Buttiauxella warmboldiae</name>
    <dbReference type="NCBI Taxonomy" id="82993"/>
    <lineage>
        <taxon>Bacteria</taxon>
        <taxon>Pseudomonadati</taxon>
        <taxon>Pseudomonadota</taxon>
        <taxon>Gammaproteobacteria</taxon>
        <taxon>Enterobacterales</taxon>
        <taxon>Enterobacteriaceae</taxon>
        <taxon>Buttiauxella</taxon>
    </lineage>
</organism>
<keyword evidence="5" id="KW-1185">Reference proteome</keyword>
<dbReference type="GO" id="GO:0019878">
    <property type="term" value="P:lysine biosynthetic process via aminoadipic acid"/>
    <property type="evidence" value="ECO:0007669"/>
    <property type="project" value="TreeGrafter"/>
</dbReference>
<dbReference type="Gene3D" id="3.90.470.20">
    <property type="entry name" value="4'-phosphopantetheinyl transferase domain"/>
    <property type="match status" value="1"/>
</dbReference>
<comment type="caution">
    <text evidence="4">The sequence shown here is derived from an EMBL/GenBank/DDBJ whole genome shotgun (WGS) entry which is preliminary data.</text>
</comment>
<dbReference type="AlphaFoldDB" id="A0A3N5EFK6"/>
<comment type="similarity">
    <text evidence="1">Belongs to the P-Pant transferase superfamily. Gsp/Sfp/HetI/AcpT family.</text>
</comment>
<protein>
    <submittedName>
        <fullName evidence="4">4'-phosphopantetheinyl transferase superfamily protein</fullName>
    </submittedName>
</protein>
<dbReference type="GO" id="GO:0005829">
    <property type="term" value="C:cytosol"/>
    <property type="evidence" value="ECO:0007669"/>
    <property type="project" value="TreeGrafter"/>
</dbReference>
<keyword evidence="2 4" id="KW-0808">Transferase</keyword>
<dbReference type="Pfam" id="PF01648">
    <property type="entry name" value="ACPS"/>
    <property type="match status" value="1"/>
</dbReference>
<dbReference type="SUPFAM" id="SSF56214">
    <property type="entry name" value="4'-phosphopantetheinyl transferase"/>
    <property type="match status" value="1"/>
</dbReference>
<dbReference type="InterPro" id="IPR037143">
    <property type="entry name" value="4-PPantetheinyl_Trfase_dom_sf"/>
</dbReference>
<evidence type="ECO:0000256" key="2">
    <source>
        <dbReference type="ARBA" id="ARBA00022679"/>
    </source>
</evidence>
<dbReference type="PANTHER" id="PTHR12215:SF10">
    <property type="entry name" value="L-AMINOADIPATE-SEMIALDEHYDE DEHYDROGENASE-PHOSPHOPANTETHEINYL TRANSFERASE"/>
    <property type="match status" value="1"/>
</dbReference>
<dbReference type="EMBL" id="RPOH01000011">
    <property type="protein sequence ID" value="RPH30002.1"/>
    <property type="molecule type" value="Genomic_DNA"/>
</dbReference>
<dbReference type="InterPro" id="IPR050559">
    <property type="entry name" value="P-Pant_transferase_sf"/>
</dbReference>